<dbReference type="PATRIC" id="fig|433924.3.peg.4999"/>
<feature type="domain" description="Rieske" evidence="8">
    <location>
        <begin position="19"/>
        <end position="115"/>
    </location>
</feature>
<reference evidence="9 10" key="1">
    <citation type="journal article" date="2016" name="Front. Microbiol.">
        <title>Genomic Resource of Rice Seed Associated Bacteria.</title>
        <authorList>
            <person name="Midha S."/>
            <person name="Bansal K."/>
            <person name="Sharma S."/>
            <person name="Kumar N."/>
            <person name="Patil P.P."/>
            <person name="Chaudhry V."/>
            <person name="Patil P.B."/>
        </authorList>
    </citation>
    <scope>NUCLEOTIDE SEQUENCE [LARGE SCALE GENOMIC DNA]</scope>
    <source>
        <strain evidence="9 10">NS331</strain>
    </source>
</reference>
<comment type="cofactor">
    <cofactor evidence="5">
        <name>[2Fe-2S] cluster</name>
        <dbReference type="ChEBI" id="CHEBI:190135"/>
    </cofactor>
</comment>
<evidence type="ECO:0000256" key="6">
    <source>
        <dbReference type="ARBA" id="ARBA00038001"/>
    </source>
</evidence>
<feature type="region of interest" description="Disordered" evidence="7">
    <location>
        <begin position="1"/>
        <end position="26"/>
    </location>
</feature>
<keyword evidence="3" id="KW-0408">Iron</keyword>
<accession>A0A147HC23</accession>
<dbReference type="PANTHER" id="PTHR21496:SF0">
    <property type="entry name" value="RIESKE DOMAIN-CONTAINING PROTEIN"/>
    <property type="match status" value="1"/>
</dbReference>
<dbReference type="InterPro" id="IPR036922">
    <property type="entry name" value="Rieske_2Fe-2S_sf"/>
</dbReference>
<gene>
    <name evidence="9" type="ORF">NS331_01045</name>
</gene>
<dbReference type="GO" id="GO:0046872">
    <property type="term" value="F:metal ion binding"/>
    <property type="evidence" value="ECO:0007669"/>
    <property type="project" value="UniProtKB-KW"/>
</dbReference>
<dbReference type="GO" id="GO:0051537">
    <property type="term" value="F:2 iron, 2 sulfur cluster binding"/>
    <property type="evidence" value="ECO:0007669"/>
    <property type="project" value="UniProtKB-KW"/>
</dbReference>
<keyword evidence="2" id="KW-0479">Metal-binding</keyword>
<organism evidence="9 10">
    <name type="scientific">Pseudacidovorax intermedius</name>
    <dbReference type="NCBI Taxonomy" id="433924"/>
    <lineage>
        <taxon>Bacteria</taxon>
        <taxon>Pseudomonadati</taxon>
        <taxon>Pseudomonadota</taxon>
        <taxon>Betaproteobacteria</taxon>
        <taxon>Burkholderiales</taxon>
        <taxon>Comamonadaceae</taxon>
        <taxon>Pseudacidovorax</taxon>
    </lineage>
</organism>
<evidence type="ECO:0000256" key="4">
    <source>
        <dbReference type="ARBA" id="ARBA00023014"/>
    </source>
</evidence>
<name>A0A147HC23_9BURK</name>
<evidence type="ECO:0000313" key="10">
    <source>
        <dbReference type="Proteomes" id="UP000072741"/>
    </source>
</evidence>
<keyword evidence="4" id="KW-0411">Iron-sulfur</keyword>
<dbReference type="Gene3D" id="2.102.10.10">
    <property type="entry name" value="Rieske [2Fe-2S] iron-sulphur domain"/>
    <property type="match status" value="1"/>
</dbReference>
<dbReference type="InterPro" id="IPR017941">
    <property type="entry name" value="Rieske_2Fe-2S"/>
</dbReference>
<dbReference type="Pfam" id="PF00355">
    <property type="entry name" value="Rieske"/>
    <property type="match status" value="1"/>
</dbReference>
<keyword evidence="10" id="KW-1185">Reference proteome</keyword>
<comment type="similarity">
    <text evidence="6">Belongs to the bacterial ring-hydroxylating dioxygenase ferredoxin component family.</text>
</comment>
<dbReference type="EMBL" id="LDSL01000009">
    <property type="protein sequence ID" value="KTT27640.1"/>
    <property type="molecule type" value="Genomic_DNA"/>
</dbReference>
<dbReference type="PROSITE" id="PS51296">
    <property type="entry name" value="RIESKE"/>
    <property type="match status" value="1"/>
</dbReference>
<proteinExistence type="inferred from homology"/>
<sequence length="117" mass="12691">MACRNCSPRPSEEARMTPWHDVGEPGDFPDGAAWPVRLNGHEVAVFRLGDALHALADRCTHGMARLSEGYVEDGCVECPLHQALFDIATGVPRCGPATEAVRRFPVRVVAGRVEVQA</sequence>
<evidence type="ECO:0000313" key="9">
    <source>
        <dbReference type="EMBL" id="KTT27640.1"/>
    </source>
</evidence>
<keyword evidence="1" id="KW-0001">2Fe-2S</keyword>
<dbReference type="Proteomes" id="UP000072741">
    <property type="component" value="Unassembled WGS sequence"/>
</dbReference>
<dbReference type="AlphaFoldDB" id="A0A147HC23"/>
<evidence type="ECO:0000256" key="5">
    <source>
        <dbReference type="ARBA" id="ARBA00034078"/>
    </source>
</evidence>
<dbReference type="CDD" id="cd03528">
    <property type="entry name" value="Rieske_RO_ferredoxin"/>
    <property type="match status" value="1"/>
</dbReference>
<evidence type="ECO:0000256" key="3">
    <source>
        <dbReference type="ARBA" id="ARBA00023004"/>
    </source>
</evidence>
<dbReference type="SUPFAM" id="SSF50022">
    <property type="entry name" value="ISP domain"/>
    <property type="match status" value="1"/>
</dbReference>
<evidence type="ECO:0000259" key="8">
    <source>
        <dbReference type="PROSITE" id="PS51296"/>
    </source>
</evidence>
<evidence type="ECO:0000256" key="2">
    <source>
        <dbReference type="ARBA" id="ARBA00022723"/>
    </source>
</evidence>
<dbReference type="PANTHER" id="PTHR21496">
    <property type="entry name" value="FERREDOXIN-RELATED"/>
    <property type="match status" value="1"/>
</dbReference>
<protein>
    <submittedName>
        <fullName evidence="9">Rieske (2Fe-2S) protein</fullName>
    </submittedName>
</protein>
<evidence type="ECO:0000256" key="7">
    <source>
        <dbReference type="SAM" id="MobiDB-lite"/>
    </source>
</evidence>
<comment type="caution">
    <text evidence="9">The sequence shown here is derived from an EMBL/GenBank/DDBJ whole genome shotgun (WGS) entry which is preliminary data.</text>
</comment>
<evidence type="ECO:0000256" key="1">
    <source>
        <dbReference type="ARBA" id="ARBA00022714"/>
    </source>
</evidence>